<accession>A0A1Y1UZ33</accession>
<dbReference type="EMBL" id="MCFH01000050">
    <property type="protein sequence ID" value="ORX43804.1"/>
    <property type="molecule type" value="Genomic_DNA"/>
</dbReference>
<comment type="caution">
    <text evidence="2">The sequence shown here is derived from an EMBL/GenBank/DDBJ whole genome shotgun (WGS) entry which is preliminary data.</text>
</comment>
<keyword evidence="3" id="KW-1185">Reference proteome</keyword>
<dbReference type="OrthoDB" id="2159165at2759"/>
<protein>
    <submittedName>
        <fullName evidence="2">Uncharacterized protein</fullName>
    </submittedName>
</protein>
<gene>
    <name evidence="2" type="ORF">BCR36DRAFT_360625</name>
</gene>
<evidence type="ECO:0000313" key="2">
    <source>
        <dbReference type="EMBL" id="ORX43804.1"/>
    </source>
</evidence>
<reference evidence="2 3" key="1">
    <citation type="submission" date="2016-08" db="EMBL/GenBank/DDBJ databases">
        <title>Genomes of anaerobic fungi encode conserved fungal cellulosomes for biomass hydrolysis.</title>
        <authorList>
            <consortium name="DOE Joint Genome Institute"/>
            <person name="Haitjema C.H."/>
            <person name="Gilmore S.P."/>
            <person name="Henske J.K."/>
            <person name="Solomon K.V."/>
            <person name="De Groot R."/>
            <person name="Kuo A."/>
            <person name="Mondo S.J."/>
            <person name="Salamov A.A."/>
            <person name="Labutti K."/>
            <person name="Zhao Z."/>
            <person name="Chiniquy J."/>
            <person name="Barry K."/>
            <person name="Brewer H.M."/>
            <person name="Purvine S.O."/>
            <person name="Wright A.T."/>
            <person name="Boxma B."/>
            <person name="Van Alen T."/>
            <person name="Hackstein J.H."/>
            <person name="Baker S.E."/>
            <person name="Grigoriev I.V."/>
            <person name="O'Malley M.A."/>
        </authorList>
    </citation>
    <scope>NUCLEOTIDE SEQUENCE [LARGE SCALE GENOMIC DNA]</scope>
    <source>
        <strain evidence="3">finn</strain>
    </source>
</reference>
<feature type="compositionally biased region" description="Acidic residues" evidence="1">
    <location>
        <begin position="374"/>
        <end position="390"/>
    </location>
</feature>
<organism evidence="2 3">
    <name type="scientific">Piromyces finnis</name>
    <dbReference type="NCBI Taxonomy" id="1754191"/>
    <lineage>
        <taxon>Eukaryota</taxon>
        <taxon>Fungi</taxon>
        <taxon>Fungi incertae sedis</taxon>
        <taxon>Chytridiomycota</taxon>
        <taxon>Chytridiomycota incertae sedis</taxon>
        <taxon>Neocallimastigomycetes</taxon>
        <taxon>Neocallimastigales</taxon>
        <taxon>Neocallimastigaceae</taxon>
        <taxon>Piromyces</taxon>
    </lineage>
</organism>
<feature type="compositionally biased region" description="Low complexity" evidence="1">
    <location>
        <begin position="335"/>
        <end position="350"/>
    </location>
</feature>
<evidence type="ECO:0000256" key="1">
    <source>
        <dbReference type="SAM" id="MobiDB-lite"/>
    </source>
</evidence>
<evidence type="ECO:0000313" key="3">
    <source>
        <dbReference type="Proteomes" id="UP000193719"/>
    </source>
</evidence>
<dbReference type="AlphaFoldDB" id="A0A1Y1UZ33"/>
<proteinExistence type="predicted"/>
<sequence>MVIQKKLKTLNNPTINQDLNEFCNNYNKNAIYNMNKKSPEIMKDNKILKTSSTNDAEINLPTSDIYSRKYIKNIEKLKKEAFKDLQLQIQRENYNWWRKQFFIENKMKSEEEENIEKHTLLQKNLKDENEDSKINILKKSDSFTSESSSSSSSLEDYKAIERTELESSIMKFNSFISKDNKNYHSNNDFKSIKYSYNDNSYNEFSSIYDGKRERKIDLNDDYLYNNSKRNKYNNENDDDHTSSVTKYFSNNNKNLFIKNKIFLKDRINNNYSVKKNDNNKNSHFYPSVHYSHKNSGFNPFVISNPIAFNDNRRTSNDINFFFKYEKELPKFSSLNNENNDNENNQNAINTNEEETRSEEINEESSTESIIELESGNDDNDDDADADDDDDSISIQIYSSSYHNENDNLLFLNKNIKNKIKKIDRDGNITDNSYSNSLQLDSNGNTPGDSNILTSSISNQILSNEVNSLINLKNKKEKNDDKDLTSLYQLCKTMSVNDYSEVLDFEKNIKPVYDTTYYGVIGDLF</sequence>
<name>A0A1Y1UZ33_9FUNG</name>
<dbReference type="Proteomes" id="UP000193719">
    <property type="component" value="Unassembled WGS sequence"/>
</dbReference>
<reference evidence="2 3" key="2">
    <citation type="submission" date="2016-08" db="EMBL/GenBank/DDBJ databases">
        <title>Pervasive Adenine N6-methylation of Active Genes in Fungi.</title>
        <authorList>
            <consortium name="DOE Joint Genome Institute"/>
            <person name="Mondo S.J."/>
            <person name="Dannebaum R.O."/>
            <person name="Kuo R.C."/>
            <person name="Labutti K."/>
            <person name="Haridas S."/>
            <person name="Kuo A."/>
            <person name="Salamov A."/>
            <person name="Ahrendt S.R."/>
            <person name="Lipzen A."/>
            <person name="Sullivan W."/>
            <person name="Andreopoulos W.B."/>
            <person name="Clum A."/>
            <person name="Lindquist E."/>
            <person name="Daum C."/>
            <person name="Ramamoorthy G.K."/>
            <person name="Gryganskyi A."/>
            <person name="Culley D."/>
            <person name="Magnuson J.K."/>
            <person name="James T.Y."/>
            <person name="O'Malley M.A."/>
            <person name="Stajich J.E."/>
            <person name="Spatafora J.W."/>
            <person name="Visel A."/>
            <person name="Grigoriev I.V."/>
        </authorList>
    </citation>
    <scope>NUCLEOTIDE SEQUENCE [LARGE SCALE GENOMIC DNA]</scope>
    <source>
        <strain evidence="3">finn</strain>
    </source>
</reference>
<feature type="region of interest" description="Disordered" evidence="1">
    <location>
        <begin position="332"/>
        <end position="390"/>
    </location>
</feature>